<dbReference type="Pfam" id="PF03837">
    <property type="entry name" value="RecT"/>
    <property type="match status" value="1"/>
</dbReference>
<proteinExistence type="predicted"/>
<evidence type="ECO:0008006" key="3">
    <source>
        <dbReference type="Google" id="ProtNLM"/>
    </source>
</evidence>
<dbReference type="InterPro" id="IPR004590">
    <property type="entry name" value="ssDNA_annealing_RecT"/>
</dbReference>
<dbReference type="EMBL" id="LAZR01012809">
    <property type="protein sequence ID" value="KKM24995.1"/>
    <property type="molecule type" value="Genomic_DNA"/>
</dbReference>
<sequence length="326" mass="36371">MTQVEQDKQLVIVSDELTSLLASKIKACPENFNQTRFLQNCLVALQGIDPVKLAKVTPRSVALTMIKGAFLGLDFANKECYAIPFGDQLQFLTDYKGDIKLCRQYAVKPIKDIYAKVVREGDSFDHKIVDGLPLINFTPLSPFNDAAIIGAFAVVIYEDGIMAYEAMSKKEIEATRANFSKCSTSPAWRNAWGEMAKKTVLKRVTKMVEICFKNPEQTKAFQEGSDLKKESIDVQAEEVIDPFKKTMGVDPATKGEDKSVTTNPEETDDDKILKIQATIENHLKAMGKEKSLIFKYSTDLCNGKKLHELNLAEITELRDKILGGTI</sequence>
<name>A0A0F9LBN1_9ZZZZ</name>
<comment type="caution">
    <text evidence="2">The sequence shown here is derived from an EMBL/GenBank/DDBJ whole genome shotgun (WGS) entry which is preliminary data.</text>
</comment>
<gene>
    <name evidence="2" type="ORF">LCGC14_1599500</name>
</gene>
<evidence type="ECO:0000313" key="2">
    <source>
        <dbReference type="EMBL" id="KKM24995.1"/>
    </source>
</evidence>
<evidence type="ECO:0000256" key="1">
    <source>
        <dbReference type="SAM" id="MobiDB-lite"/>
    </source>
</evidence>
<protein>
    <recommendedName>
        <fullName evidence="3">Recombinase RecT</fullName>
    </recommendedName>
</protein>
<feature type="region of interest" description="Disordered" evidence="1">
    <location>
        <begin position="246"/>
        <end position="266"/>
    </location>
</feature>
<dbReference type="InterPro" id="IPR018330">
    <property type="entry name" value="RecT_fam"/>
</dbReference>
<dbReference type="NCBIfam" id="TIGR00616">
    <property type="entry name" value="rect"/>
    <property type="match status" value="1"/>
</dbReference>
<dbReference type="AlphaFoldDB" id="A0A0F9LBN1"/>
<reference evidence="2" key="1">
    <citation type="journal article" date="2015" name="Nature">
        <title>Complex archaea that bridge the gap between prokaryotes and eukaryotes.</title>
        <authorList>
            <person name="Spang A."/>
            <person name="Saw J.H."/>
            <person name="Jorgensen S.L."/>
            <person name="Zaremba-Niedzwiedzka K."/>
            <person name="Martijn J."/>
            <person name="Lind A.E."/>
            <person name="van Eijk R."/>
            <person name="Schleper C."/>
            <person name="Guy L."/>
            <person name="Ettema T.J."/>
        </authorList>
    </citation>
    <scope>NUCLEOTIDE SEQUENCE</scope>
</reference>
<dbReference type="GO" id="GO:0006259">
    <property type="term" value="P:DNA metabolic process"/>
    <property type="evidence" value="ECO:0007669"/>
    <property type="project" value="InterPro"/>
</dbReference>
<dbReference type="GO" id="GO:0003677">
    <property type="term" value="F:DNA binding"/>
    <property type="evidence" value="ECO:0007669"/>
    <property type="project" value="InterPro"/>
</dbReference>
<accession>A0A0F9LBN1</accession>
<organism evidence="2">
    <name type="scientific">marine sediment metagenome</name>
    <dbReference type="NCBI Taxonomy" id="412755"/>
    <lineage>
        <taxon>unclassified sequences</taxon>
        <taxon>metagenomes</taxon>
        <taxon>ecological metagenomes</taxon>
    </lineage>
</organism>